<sequence>MTTNTVHVFYQPGHHYIWAYALKNDAGEWVDQCGTTLATLASRYPGMRVMTSDQAEKRIEAISKEAPIAIDETAYDDALSTLPPMGWTHDQETSSFKMSEFTNGTMTRIYVRIGSRYFRFTGPFTLTHDECVAIVRAETPALFNWAQITA</sequence>
<geneLocation type="plasmid" evidence="1">
    <name>pUR_RT594</name>
</geneLocation>
<keyword evidence="3" id="KW-0614">Plasmid</keyword>
<evidence type="ECO:0000313" key="1">
    <source>
        <dbReference type="EMBL" id="ARO44912.1"/>
    </source>
</evidence>
<dbReference type="AlphaFoldDB" id="A0A2P0QFH2"/>
<name>A0A2P0QFH2_PSESF</name>
<accession>A0A2P0QFH2</accession>
<reference evidence="3" key="1">
    <citation type="submission" date="2016-03" db="EMBL/GenBank/DDBJ databases">
        <title>The evolution of Pseudomonas syringae pv. actinidiae in New Zealand.</title>
        <authorList>
            <person name="Taiaroa G."/>
            <person name="Poulter R.T.M."/>
            <person name="Lamont I."/>
            <person name="Stockwell P."/>
            <person name="Butler M.I."/>
        </authorList>
    </citation>
    <scope>NUCLEOTIDE SEQUENCE</scope>
    <source>
        <strain evidence="3">B4A</strain>
        <strain evidence="1">RT594</strain>
        <strain evidence="2">RT652</strain>
        <plasmid evidence="3">pUR_B4A</plasmid>
        <plasmid evidence="1">pUR_RT594</plasmid>
        <plasmid evidence="2">pUR_RT652</plasmid>
    </source>
</reference>
<protein>
    <submittedName>
        <fullName evidence="3">Uncharacterized protein</fullName>
    </submittedName>
</protein>
<dbReference type="EMBL" id="KX009061">
    <property type="protein sequence ID" value="ARO45013.1"/>
    <property type="molecule type" value="Genomic_DNA"/>
</dbReference>
<dbReference type="RefSeq" id="WP_074321593.1">
    <property type="nucleotide sequence ID" value="NZ_CP017011.1"/>
</dbReference>
<organism evidence="3">
    <name type="scientific">Pseudomonas syringae pv. actinidiae</name>
    <dbReference type="NCBI Taxonomy" id="103796"/>
    <lineage>
        <taxon>Bacteria</taxon>
        <taxon>Pseudomonadati</taxon>
        <taxon>Pseudomonadota</taxon>
        <taxon>Gammaproteobacteria</taxon>
        <taxon>Pseudomonadales</taxon>
        <taxon>Pseudomonadaceae</taxon>
        <taxon>Pseudomonas</taxon>
        <taxon>Pseudomonas syringae</taxon>
    </lineage>
</organism>
<proteinExistence type="predicted"/>
<dbReference type="EMBL" id="KX009062">
    <property type="protein sequence ID" value="ARO45107.1"/>
    <property type="molecule type" value="Genomic_DNA"/>
</dbReference>
<geneLocation type="plasmid" evidence="3">
    <name>pUR_B4A</name>
</geneLocation>
<evidence type="ECO:0000313" key="3">
    <source>
        <dbReference type="EMBL" id="ARO45107.1"/>
    </source>
</evidence>
<evidence type="ECO:0000313" key="2">
    <source>
        <dbReference type="EMBL" id="ARO45013.1"/>
    </source>
</evidence>
<geneLocation type="plasmid" evidence="2">
    <name>pUR_RT652</name>
</geneLocation>
<dbReference type="EMBL" id="KX009060">
    <property type="protein sequence ID" value="ARO44912.1"/>
    <property type="molecule type" value="Genomic_DNA"/>
</dbReference>